<dbReference type="AlphaFoldDB" id="A0AAU9IBZ2"/>
<comment type="caution">
    <text evidence="2">The sequence shown here is derived from an EMBL/GenBank/DDBJ whole genome shotgun (WGS) entry which is preliminary data.</text>
</comment>
<feature type="compositionally biased region" description="Acidic residues" evidence="1">
    <location>
        <begin position="215"/>
        <end position="234"/>
    </location>
</feature>
<keyword evidence="3" id="KW-1185">Reference proteome</keyword>
<proteinExistence type="predicted"/>
<gene>
    <name evidence="2" type="ORF">BSTOLATCC_MIC2615</name>
</gene>
<name>A0AAU9IBZ2_9CILI</name>
<reference evidence="2" key="1">
    <citation type="submission" date="2021-09" db="EMBL/GenBank/DDBJ databases">
        <authorList>
            <consortium name="AG Swart"/>
            <person name="Singh M."/>
            <person name="Singh A."/>
            <person name="Seah K."/>
            <person name="Emmerich C."/>
        </authorList>
    </citation>
    <scope>NUCLEOTIDE SEQUENCE</scope>
    <source>
        <strain evidence="2">ATCC30299</strain>
    </source>
</reference>
<feature type="compositionally biased region" description="Basic and acidic residues" evidence="1">
    <location>
        <begin position="235"/>
        <end position="245"/>
    </location>
</feature>
<organism evidence="2 3">
    <name type="scientific">Blepharisma stoltei</name>
    <dbReference type="NCBI Taxonomy" id="1481888"/>
    <lineage>
        <taxon>Eukaryota</taxon>
        <taxon>Sar</taxon>
        <taxon>Alveolata</taxon>
        <taxon>Ciliophora</taxon>
        <taxon>Postciliodesmatophora</taxon>
        <taxon>Heterotrichea</taxon>
        <taxon>Heterotrichida</taxon>
        <taxon>Blepharismidae</taxon>
        <taxon>Blepharisma</taxon>
    </lineage>
</organism>
<evidence type="ECO:0000313" key="2">
    <source>
        <dbReference type="EMBL" id="CAG9310901.1"/>
    </source>
</evidence>
<feature type="region of interest" description="Disordered" evidence="1">
    <location>
        <begin position="207"/>
        <end position="259"/>
    </location>
</feature>
<protein>
    <submittedName>
        <fullName evidence="2">Uncharacterized protein</fullName>
    </submittedName>
</protein>
<accession>A0AAU9IBZ2</accession>
<dbReference type="EMBL" id="CAJZBQ010000003">
    <property type="protein sequence ID" value="CAG9310901.1"/>
    <property type="molecule type" value="Genomic_DNA"/>
</dbReference>
<sequence length="616" mass="70203">MSSYIIAGEAGSQAFTYCEYLGKKLSLSAPSVSVHIIMKHPTEWEAFLDKIINGYGFKTRSSPIIFTTDGKLIGDKSEFKKHILFTYGLKSDLDPILKSSIASYDQKQLEDFREKQSRGPTLAEFMKPRIAEIKAEGSTRVIPESYERKIDKGLEFFVKSSEQLSPFLNDSFQYQVEVSFMTAPELAPEEPKNQLPSEPILINEELAVENNPTDTNEDEITETQEQEETEENQDEPSKEDIKPSEEIQPSQAESSDEEDSLIQYEVNDANLNHFIEKFSGAKSMFEVVNQEELIPVPDNVKALLLPDNYVIDSLRNEFILAINPYAIVENEMLIFQSEGTDPNGNWLIRDTSMMKNWLKVLNIPPQRPVYRDGAVVDPVIPKEPIVVKNLSGSLLNQRGYSDKQLDLSSLECTRNSSLRLNTINIHVRHLLTEADWEAWHALITEIDAIGFYQFVPYGEQNYQPLRSGIMQAIQLPIEKIDILPLQILLDAVSPDSKLFTLEDYDFDHIIARISPSITPRALSDLYVECIEKLDIIHKNLNCGMNIILMKNFLFLAPVYRPWVISKGRKLFAEPLWYIGIFNLPILPKEWPETGGVTMPKDPLSLLEKSSKFNYFS</sequence>
<dbReference type="Proteomes" id="UP001162131">
    <property type="component" value="Unassembled WGS sequence"/>
</dbReference>
<evidence type="ECO:0000256" key="1">
    <source>
        <dbReference type="SAM" id="MobiDB-lite"/>
    </source>
</evidence>
<evidence type="ECO:0000313" key="3">
    <source>
        <dbReference type="Proteomes" id="UP001162131"/>
    </source>
</evidence>